<protein>
    <submittedName>
        <fullName evidence="1">Uncharacterized protein</fullName>
    </submittedName>
</protein>
<keyword evidence="2" id="KW-1185">Reference proteome</keyword>
<dbReference type="Proteomes" id="UP000027602">
    <property type="component" value="Chromosome"/>
</dbReference>
<organism evidence="1 2">
    <name type="scientific">Bacillus methanolicus (strain MGA3 / ATCC 53907)</name>
    <dbReference type="NCBI Taxonomy" id="796606"/>
    <lineage>
        <taxon>Bacteria</taxon>
        <taxon>Bacillati</taxon>
        <taxon>Bacillota</taxon>
        <taxon>Bacilli</taxon>
        <taxon>Bacillales</taxon>
        <taxon>Bacillaceae</taxon>
        <taxon>Bacillus</taxon>
    </lineage>
</organism>
<evidence type="ECO:0000313" key="1">
    <source>
        <dbReference type="EMBL" id="AIE60539.1"/>
    </source>
</evidence>
<dbReference type="STRING" id="796606.BMMGA3_10715"/>
<accession>I3E9X4</accession>
<dbReference type="AlphaFoldDB" id="I3E9X4"/>
<dbReference type="OrthoDB" id="2959323at2"/>
<sequence>MTYIISNANLLTNGNLQKTSLLVKKSQVVSVKKTFNKFQFMQMDLGSYLMTPSYVFFDPNLPANQPFPAMKEYFINHFILKGCTTVLTLVSISYEYELKKKVKRMKAMLAGSPIDYSLGVKLPLNLLTANLIRQCKKERIPALFIEITNMDELSTIPWGWIREAMFPYNSPLIPVFQSDCTRERNQAKIIWSQLMKQEKISFIDHELTEHEPLSLSVLKKTGIYPIKSSLHHGGEVSYNLYLNSRKFTMIEELDLFHYHNHRLLVTVHKGNVIRAGSNVFYRPGFGEEVTVKTPSYYISG</sequence>
<evidence type="ECO:0000313" key="2">
    <source>
        <dbReference type="Proteomes" id="UP000027602"/>
    </source>
</evidence>
<dbReference type="eggNOG" id="ENOG5032Z54">
    <property type="taxonomic scope" value="Bacteria"/>
</dbReference>
<reference evidence="1 2" key="1">
    <citation type="journal article" date="2015" name="BMC Genomics">
        <title>Transcriptome analysis of thermophilic methylotrophic Bacillus methanolicus MGA3 using RNA-sequencing provides detailed insights into its previously uncharted transcriptional landscape.</title>
        <authorList>
            <person name="Irla M."/>
            <person name="Neshat A."/>
            <person name="Brautaset T."/>
            <person name="Ruckert C."/>
            <person name="Kalinowski J."/>
            <person name="Wendisch V.F."/>
        </authorList>
    </citation>
    <scope>NUCLEOTIDE SEQUENCE [LARGE SCALE GENOMIC DNA]</scope>
    <source>
        <strain evidence="2">MGA3 / ATCC 53907</strain>
    </source>
</reference>
<gene>
    <name evidence="1" type="ORF">BMMGA3_10715</name>
</gene>
<name>I3E9X4_BACMM</name>
<proteinExistence type="predicted"/>
<dbReference type="HOGENOM" id="CLU_929560_0_0_9"/>
<dbReference type="RefSeq" id="WP_004435274.1">
    <property type="nucleotide sequence ID" value="NZ_ADWW01000002.1"/>
</dbReference>
<dbReference type="KEGG" id="bmet:BMMGA3_10715"/>
<dbReference type="EMBL" id="CP007739">
    <property type="protein sequence ID" value="AIE60539.1"/>
    <property type="molecule type" value="Genomic_DNA"/>
</dbReference>